<proteinExistence type="inferred from homology"/>
<dbReference type="InterPro" id="IPR000914">
    <property type="entry name" value="SBP_5_dom"/>
</dbReference>
<comment type="caution">
    <text evidence="6">The sequence shown here is derived from an EMBL/GenBank/DDBJ whole genome shotgun (WGS) entry which is preliminary data.</text>
</comment>
<dbReference type="PANTHER" id="PTHR30290:SF9">
    <property type="entry name" value="OLIGOPEPTIDE-BINDING PROTEIN APPA"/>
    <property type="match status" value="1"/>
</dbReference>
<evidence type="ECO:0000313" key="6">
    <source>
        <dbReference type="EMBL" id="GAA4415367.1"/>
    </source>
</evidence>
<keyword evidence="3 4" id="KW-0732">Signal</keyword>
<evidence type="ECO:0000256" key="4">
    <source>
        <dbReference type="SAM" id="SignalP"/>
    </source>
</evidence>
<evidence type="ECO:0000256" key="2">
    <source>
        <dbReference type="ARBA" id="ARBA00022448"/>
    </source>
</evidence>
<dbReference type="Proteomes" id="UP001500622">
    <property type="component" value="Unassembled WGS sequence"/>
</dbReference>
<feature type="domain" description="Solute-binding protein family 5" evidence="5">
    <location>
        <begin position="91"/>
        <end position="424"/>
    </location>
</feature>
<name>A0ABP8KTI3_9MICO</name>
<dbReference type="Pfam" id="PF00496">
    <property type="entry name" value="SBP_bac_5"/>
    <property type="match status" value="1"/>
</dbReference>
<gene>
    <name evidence="6" type="ORF">GCM10023169_01610</name>
</gene>
<accession>A0ABP8KTI3</accession>
<dbReference type="PIRSF" id="PIRSF002741">
    <property type="entry name" value="MppA"/>
    <property type="match status" value="1"/>
</dbReference>
<dbReference type="Gene3D" id="3.10.105.10">
    <property type="entry name" value="Dipeptide-binding Protein, Domain 3"/>
    <property type="match status" value="1"/>
</dbReference>
<protein>
    <submittedName>
        <fullName evidence="6">ABC transporter substrate-binding protein</fullName>
    </submittedName>
</protein>
<evidence type="ECO:0000313" key="7">
    <source>
        <dbReference type="Proteomes" id="UP001500622"/>
    </source>
</evidence>
<keyword evidence="2" id="KW-0813">Transport</keyword>
<dbReference type="SUPFAM" id="SSF53850">
    <property type="entry name" value="Periplasmic binding protein-like II"/>
    <property type="match status" value="1"/>
</dbReference>
<reference evidence="7" key="1">
    <citation type="journal article" date="2019" name="Int. J. Syst. Evol. Microbiol.">
        <title>The Global Catalogue of Microorganisms (GCM) 10K type strain sequencing project: providing services to taxonomists for standard genome sequencing and annotation.</title>
        <authorList>
            <consortium name="The Broad Institute Genomics Platform"/>
            <consortium name="The Broad Institute Genome Sequencing Center for Infectious Disease"/>
            <person name="Wu L."/>
            <person name="Ma J."/>
        </authorList>
    </citation>
    <scope>NUCLEOTIDE SEQUENCE [LARGE SCALE GENOMIC DNA]</scope>
    <source>
        <strain evidence="7">JCM 17810</strain>
    </source>
</reference>
<keyword evidence="7" id="KW-1185">Reference proteome</keyword>
<organism evidence="6 7">
    <name type="scientific">Georgenia halophila</name>
    <dbReference type="NCBI Taxonomy" id="620889"/>
    <lineage>
        <taxon>Bacteria</taxon>
        <taxon>Bacillati</taxon>
        <taxon>Actinomycetota</taxon>
        <taxon>Actinomycetes</taxon>
        <taxon>Micrococcales</taxon>
        <taxon>Bogoriellaceae</taxon>
        <taxon>Georgenia</taxon>
    </lineage>
</organism>
<sequence>MEPKTIGLRGRARRLVAVAAALLLASFALASCSGGSASGSGDGAAAGGETLTIASVVDNNSFDRADLEIGHRVHYWMPVYDTLLVLDENAEPQPNLVTEWSYNDDATVLNLHLREGVEFTDGTPFDGAAVQANLEHLANGTGQNSYMAASIEEVEVVSDTEVNLHLSQPDPGLIGYLAVVGGAMASPKALEASSGPVGSGPYVLEAGRTTTGSQYTFVRNEDYWNAEAFPYEEIVVKPFQDETARLNALLAGQVDVGQIDTTAIEQAEGAGLEVTRNPVDWQGLFIADRDGQAVPALGDVRVRRAINLAIDGQSILDNLLLGEGELTDQPFNPLSEAYVPELDSYYSHDVEEARRLMAEAGYEDGFTVTMPQLQSFANYSPIISEQLSQLNIDVKWEQVSADASISEILSGRFPMFFFSLGSQSAWQDLRKFAFPESPWNTAKVENQELSALLDRVLEVPLEEQPAAMQEANRWLVENAWFAPFYRVNMLVANQTSVDVQLQPWNVVPWIRDFAPAS</sequence>
<evidence type="ECO:0000256" key="1">
    <source>
        <dbReference type="ARBA" id="ARBA00005695"/>
    </source>
</evidence>
<comment type="similarity">
    <text evidence="1">Belongs to the bacterial solute-binding protein 5 family.</text>
</comment>
<evidence type="ECO:0000259" key="5">
    <source>
        <dbReference type="Pfam" id="PF00496"/>
    </source>
</evidence>
<dbReference type="PROSITE" id="PS51257">
    <property type="entry name" value="PROKAR_LIPOPROTEIN"/>
    <property type="match status" value="1"/>
</dbReference>
<dbReference type="EMBL" id="BAABGN010000001">
    <property type="protein sequence ID" value="GAA4415367.1"/>
    <property type="molecule type" value="Genomic_DNA"/>
</dbReference>
<feature type="signal peptide" evidence="4">
    <location>
        <begin position="1"/>
        <end position="30"/>
    </location>
</feature>
<dbReference type="InterPro" id="IPR039424">
    <property type="entry name" value="SBP_5"/>
</dbReference>
<evidence type="ECO:0000256" key="3">
    <source>
        <dbReference type="ARBA" id="ARBA00022729"/>
    </source>
</evidence>
<feature type="chain" id="PRO_5047436909" evidence="4">
    <location>
        <begin position="31"/>
        <end position="517"/>
    </location>
</feature>
<dbReference type="RefSeq" id="WP_345214588.1">
    <property type="nucleotide sequence ID" value="NZ_BAABGN010000001.1"/>
</dbReference>
<dbReference type="PANTHER" id="PTHR30290">
    <property type="entry name" value="PERIPLASMIC BINDING COMPONENT OF ABC TRANSPORTER"/>
    <property type="match status" value="1"/>
</dbReference>
<dbReference type="Gene3D" id="3.40.190.10">
    <property type="entry name" value="Periplasmic binding protein-like II"/>
    <property type="match status" value="1"/>
</dbReference>
<dbReference type="InterPro" id="IPR030678">
    <property type="entry name" value="Peptide/Ni-bd"/>
</dbReference>